<accession>A0A318Z5N1</accession>
<dbReference type="RefSeq" id="XP_025428391.1">
    <property type="nucleotide sequence ID" value="XM_025570509.1"/>
</dbReference>
<reference evidence="1 2" key="1">
    <citation type="submission" date="2016-12" db="EMBL/GenBank/DDBJ databases">
        <title>The genomes of Aspergillus section Nigri reveals drivers in fungal speciation.</title>
        <authorList>
            <consortium name="DOE Joint Genome Institute"/>
            <person name="Vesth T.C."/>
            <person name="Nybo J."/>
            <person name="Theobald S."/>
            <person name="Brandl J."/>
            <person name="Frisvad J.C."/>
            <person name="Nielsen K.F."/>
            <person name="Lyhne E.K."/>
            <person name="Kogle M.E."/>
            <person name="Kuo A."/>
            <person name="Riley R."/>
            <person name="Clum A."/>
            <person name="Nolan M."/>
            <person name="Lipzen A."/>
            <person name="Salamov A."/>
            <person name="Henrissat B."/>
            <person name="Wiebenga A."/>
            <person name="De Vries R.P."/>
            <person name="Grigoriev I.V."/>
            <person name="Mortensen U.H."/>
            <person name="Andersen M.R."/>
            <person name="Baker S.E."/>
        </authorList>
    </citation>
    <scope>NUCLEOTIDE SEQUENCE [LARGE SCALE GENOMIC DNA]</scope>
    <source>
        <strain evidence="1 2">JOP 1030-1</strain>
    </source>
</reference>
<dbReference type="EMBL" id="KZ821252">
    <property type="protein sequence ID" value="PYH42409.1"/>
    <property type="molecule type" value="Genomic_DNA"/>
</dbReference>
<sequence>MRESLWLKWEFVGLAEDEQQEKIARDGLPYENWILHGASLWLLWLFQRYEHIPVLFLCLGVLIHFIRFSTPLTTSTVQQPTSLLMISTAFRSSKG</sequence>
<gene>
    <name evidence="1" type="ORF">BP01DRAFT_135294</name>
</gene>
<organism evidence="1 2">
    <name type="scientific">Aspergillus saccharolyticus JOP 1030-1</name>
    <dbReference type="NCBI Taxonomy" id="1450539"/>
    <lineage>
        <taxon>Eukaryota</taxon>
        <taxon>Fungi</taxon>
        <taxon>Dikarya</taxon>
        <taxon>Ascomycota</taxon>
        <taxon>Pezizomycotina</taxon>
        <taxon>Eurotiomycetes</taxon>
        <taxon>Eurotiomycetidae</taxon>
        <taxon>Eurotiales</taxon>
        <taxon>Aspergillaceae</taxon>
        <taxon>Aspergillus</taxon>
        <taxon>Aspergillus subgen. Circumdati</taxon>
    </lineage>
</organism>
<proteinExistence type="predicted"/>
<evidence type="ECO:0000313" key="1">
    <source>
        <dbReference type="EMBL" id="PYH42409.1"/>
    </source>
</evidence>
<dbReference type="GeneID" id="37071737"/>
<dbReference type="AlphaFoldDB" id="A0A318Z5N1"/>
<protein>
    <submittedName>
        <fullName evidence="1">Uncharacterized protein</fullName>
    </submittedName>
</protein>
<dbReference type="Proteomes" id="UP000248349">
    <property type="component" value="Unassembled WGS sequence"/>
</dbReference>
<keyword evidence="2" id="KW-1185">Reference proteome</keyword>
<evidence type="ECO:0000313" key="2">
    <source>
        <dbReference type="Proteomes" id="UP000248349"/>
    </source>
</evidence>
<name>A0A318Z5N1_9EURO</name>